<gene>
    <name evidence="3" type="ORF">JI741_25290</name>
</gene>
<name>A0ABS1KYW3_9BACT</name>
<organism evidence="3 4">
    <name type="scientific">Chryseolinea lacunae</name>
    <dbReference type="NCBI Taxonomy" id="2801331"/>
    <lineage>
        <taxon>Bacteria</taxon>
        <taxon>Pseudomonadati</taxon>
        <taxon>Bacteroidota</taxon>
        <taxon>Cytophagia</taxon>
        <taxon>Cytophagales</taxon>
        <taxon>Fulvivirgaceae</taxon>
        <taxon>Chryseolinea</taxon>
    </lineage>
</organism>
<feature type="domain" description="Outer membrane protein beta-barrel" evidence="2">
    <location>
        <begin position="30"/>
        <end position="179"/>
    </location>
</feature>
<keyword evidence="4" id="KW-1185">Reference proteome</keyword>
<comment type="caution">
    <text evidence="3">The sequence shown here is derived from an EMBL/GenBank/DDBJ whole genome shotgun (WGS) entry which is preliminary data.</text>
</comment>
<sequence>MKTLVISFLVLFAISFTGYSQDTVFVHGHSQWNVGLKAGINFSSAYALPEAFTAKPTVNFAGGLFMEIPLCRSLSLQPEVLFSTRGIKGTGTSPTNPYSFTRTTNHLDVPVLLVIKPARFISLLAGPQFSYLLRHHDSFSAGAPATRDEFNREPVRKTNVAIVIGAEFIVQHLVFSTRLGWDVLPNTNSSTDLTPRYKYVWYQAALGYKLF</sequence>
<keyword evidence="1" id="KW-0732">Signal</keyword>
<evidence type="ECO:0000256" key="1">
    <source>
        <dbReference type="SAM" id="SignalP"/>
    </source>
</evidence>
<feature type="signal peptide" evidence="1">
    <location>
        <begin position="1"/>
        <end position="20"/>
    </location>
</feature>
<dbReference type="RefSeq" id="WP_202014274.1">
    <property type="nucleotide sequence ID" value="NZ_JAERRB010000011.1"/>
</dbReference>
<dbReference type="Proteomes" id="UP000613030">
    <property type="component" value="Unassembled WGS sequence"/>
</dbReference>
<dbReference type="Pfam" id="PF13568">
    <property type="entry name" value="OMP_b-brl_2"/>
    <property type="match status" value="1"/>
</dbReference>
<dbReference type="EMBL" id="JAERRB010000011">
    <property type="protein sequence ID" value="MBL0744574.1"/>
    <property type="molecule type" value="Genomic_DNA"/>
</dbReference>
<proteinExistence type="predicted"/>
<accession>A0ABS1KYW3</accession>
<evidence type="ECO:0000313" key="4">
    <source>
        <dbReference type="Proteomes" id="UP000613030"/>
    </source>
</evidence>
<feature type="chain" id="PRO_5045244450" evidence="1">
    <location>
        <begin position="21"/>
        <end position="211"/>
    </location>
</feature>
<dbReference type="InterPro" id="IPR025665">
    <property type="entry name" value="Beta-barrel_OMP_2"/>
</dbReference>
<reference evidence="3 4" key="1">
    <citation type="submission" date="2021-01" db="EMBL/GenBank/DDBJ databases">
        <title>Chryseolinea sp. Jin1 Genome sequencing and assembly.</title>
        <authorList>
            <person name="Kim I."/>
        </authorList>
    </citation>
    <scope>NUCLEOTIDE SEQUENCE [LARGE SCALE GENOMIC DNA]</scope>
    <source>
        <strain evidence="3 4">Jin1</strain>
    </source>
</reference>
<protein>
    <submittedName>
        <fullName evidence="3">PorT family protein</fullName>
    </submittedName>
</protein>
<evidence type="ECO:0000313" key="3">
    <source>
        <dbReference type="EMBL" id="MBL0744574.1"/>
    </source>
</evidence>
<evidence type="ECO:0000259" key="2">
    <source>
        <dbReference type="Pfam" id="PF13568"/>
    </source>
</evidence>